<keyword evidence="10" id="KW-0804">Transcription</keyword>
<keyword evidence="9" id="KW-0238">DNA-binding</keyword>
<dbReference type="PANTHER" id="PTHR24404:SF41">
    <property type="entry name" value="ZINC FINGER PROTEIN 613"/>
    <property type="match status" value="1"/>
</dbReference>
<comment type="subcellular location">
    <subcellularLocation>
        <location evidence="2">Nucleus</location>
    </subcellularLocation>
</comment>
<evidence type="ECO:0000256" key="10">
    <source>
        <dbReference type="ARBA" id="ARBA00023163"/>
    </source>
</evidence>
<keyword evidence="8" id="KW-0805">Transcription regulation</keyword>
<dbReference type="AlphaFoldDB" id="A0A8C5M852"/>
<feature type="domain" description="C2H2-type" evidence="13">
    <location>
        <begin position="414"/>
        <end position="441"/>
    </location>
</feature>
<dbReference type="FunFam" id="3.30.160.60:FF:000446">
    <property type="entry name" value="Zinc finger protein"/>
    <property type="match status" value="1"/>
</dbReference>
<evidence type="ECO:0000259" key="13">
    <source>
        <dbReference type="PROSITE" id="PS50157"/>
    </source>
</evidence>
<dbReference type="SUPFAM" id="SSF57667">
    <property type="entry name" value="beta-beta-alpha zinc fingers"/>
    <property type="match status" value="5"/>
</dbReference>
<evidence type="ECO:0000256" key="12">
    <source>
        <dbReference type="PROSITE-ProRule" id="PRU00042"/>
    </source>
</evidence>
<dbReference type="GeneTree" id="ENSGT01150000286941"/>
<keyword evidence="15" id="KW-1185">Reference proteome</keyword>
<dbReference type="InterPro" id="IPR036236">
    <property type="entry name" value="Znf_C2H2_sf"/>
</dbReference>
<dbReference type="FunFam" id="3.30.160.60:FF:001732">
    <property type="entry name" value="Zgc:162936"/>
    <property type="match status" value="1"/>
</dbReference>
<reference evidence="14" key="2">
    <citation type="submission" date="2025-09" db="UniProtKB">
        <authorList>
            <consortium name="Ensembl"/>
        </authorList>
    </citation>
    <scope>IDENTIFICATION</scope>
</reference>
<keyword evidence="6 12" id="KW-0863">Zinc-finger</keyword>
<dbReference type="GO" id="GO:0045893">
    <property type="term" value="P:positive regulation of DNA-templated transcription"/>
    <property type="evidence" value="ECO:0007669"/>
    <property type="project" value="UniProtKB-ARBA"/>
</dbReference>
<evidence type="ECO:0000256" key="8">
    <source>
        <dbReference type="ARBA" id="ARBA00023015"/>
    </source>
</evidence>
<evidence type="ECO:0000256" key="2">
    <source>
        <dbReference type="ARBA" id="ARBA00004123"/>
    </source>
</evidence>
<dbReference type="GO" id="GO:0008270">
    <property type="term" value="F:zinc ion binding"/>
    <property type="evidence" value="ECO:0007669"/>
    <property type="project" value="UniProtKB-KW"/>
</dbReference>
<dbReference type="PROSITE" id="PS00028">
    <property type="entry name" value="ZINC_FINGER_C2H2_1"/>
    <property type="match status" value="9"/>
</dbReference>
<dbReference type="GO" id="GO:0005634">
    <property type="term" value="C:nucleus"/>
    <property type="evidence" value="ECO:0007669"/>
    <property type="project" value="UniProtKB-SubCell"/>
</dbReference>
<dbReference type="Proteomes" id="UP000694569">
    <property type="component" value="Unplaced"/>
</dbReference>
<feature type="domain" description="C2H2-type" evidence="13">
    <location>
        <begin position="442"/>
        <end position="469"/>
    </location>
</feature>
<keyword evidence="4" id="KW-0479">Metal-binding</keyword>
<feature type="domain" description="C2H2-type" evidence="13">
    <location>
        <begin position="498"/>
        <end position="525"/>
    </location>
</feature>
<dbReference type="GO" id="GO:0003700">
    <property type="term" value="F:DNA-binding transcription factor activity"/>
    <property type="evidence" value="ECO:0007669"/>
    <property type="project" value="TreeGrafter"/>
</dbReference>
<dbReference type="FunFam" id="3.30.160.60:FF:000634">
    <property type="entry name" value="Zinc finger X-chromosomal protein"/>
    <property type="match status" value="1"/>
</dbReference>
<dbReference type="CDD" id="cd07765">
    <property type="entry name" value="KRAB_A-box"/>
    <property type="match status" value="1"/>
</dbReference>
<keyword evidence="11" id="KW-0539">Nucleus</keyword>
<dbReference type="GO" id="GO:0005694">
    <property type="term" value="C:chromosome"/>
    <property type="evidence" value="ECO:0007669"/>
    <property type="project" value="UniProtKB-ARBA"/>
</dbReference>
<accession>A0A8C5M852</accession>
<dbReference type="Pfam" id="PF00096">
    <property type="entry name" value="zf-C2H2"/>
    <property type="match status" value="6"/>
</dbReference>
<feature type="domain" description="C2H2-type" evidence="13">
    <location>
        <begin position="470"/>
        <end position="497"/>
    </location>
</feature>
<keyword evidence="5" id="KW-0677">Repeat</keyword>
<keyword evidence="7" id="KW-0862">Zinc</keyword>
<reference evidence="14" key="1">
    <citation type="submission" date="2025-08" db="UniProtKB">
        <authorList>
            <consortium name="Ensembl"/>
        </authorList>
    </citation>
    <scope>IDENTIFICATION</scope>
</reference>
<evidence type="ECO:0000256" key="6">
    <source>
        <dbReference type="ARBA" id="ARBA00022771"/>
    </source>
</evidence>
<feature type="domain" description="C2H2-type" evidence="13">
    <location>
        <begin position="554"/>
        <end position="578"/>
    </location>
</feature>
<dbReference type="Gene3D" id="6.10.140.140">
    <property type="match status" value="1"/>
</dbReference>
<dbReference type="PANTHER" id="PTHR24404">
    <property type="entry name" value="ZINC FINGER PROTEIN"/>
    <property type="match status" value="1"/>
</dbReference>
<dbReference type="InterPro" id="IPR013087">
    <property type="entry name" value="Znf_C2H2_type"/>
</dbReference>
<dbReference type="FunFam" id="3.30.160.60:FF:000466">
    <property type="entry name" value="zinc finger protein 62 homolog"/>
    <property type="match status" value="1"/>
</dbReference>
<dbReference type="PROSITE" id="PS50157">
    <property type="entry name" value="ZINC_FINGER_C2H2_2"/>
    <property type="match status" value="9"/>
</dbReference>
<dbReference type="GO" id="GO:0006357">
    <property type="term" value="P:regulation of transcription by RNA polymerase II"/>
    <property type="evidence" value="ECO:0007669"/>
    <property type="project" value="TreeGrafter"/>
</dbReference>
<dbReference type="InterPro" id="IPR050589">
    <property type="entry name" value="Ikaros_C2H2-ZF"/>
</dbReference>
<evidence type="ECO:0000256" key="4">
    <source>
        <dbReference type="ARBA" id="ARBA00022723"/>
    </source>
</evidence>
<dbReference type="InterPro" id="IPR001909">
    <property type="entry name" value="KRAB"/>
</dbReference>
<dbReference type="FunFam" id="3.30.160.60:FF:000624">
    <property type="entry name" value="zinc finger protein 697"/>
    <property type="match status" value="1"/>
</dbReference>
<evidence type="ECO:0000256" key="1">
    <source>
        <dbReference type="ARBA" id="ARBA00003767"/>
    </source>
</evidence>
<evidence type="ECO:0000256" key="5">
    <source>
        <dbReference type="ARBA" id="ARBA00022737"/>
    </source>
</evidence>
<dbReference type="FunFam" id="3.30.160.60:FF:000322">
    <property type="entry name" value="GDNF-inducible zinc finger protein 1"/>
    <property type="match status" value="1"/>
</dbReference>
<dbReference type="GO" id="GO:0000978">
    <property type="term" value="F:RNA polymerase II cis-regulatory region sequence-specific DNA binding"/>
    <property type="evidence" value="ECO:0007669"/>
    <property type="project" value="TreeGrafter"/>
</dbReference>
<evidence type="ECO:0000256" key="3">
    <source>
        <dbReference type="ARBA" id="ARBA00006991"/>
    </source>
</evidence>
<evidence type="ECO:0000256" key="7">
    <source>
        <dbReference type="ARBA" id="ARBA00022833"/>
    </source>
</evidence>
<feature type="domain" description="C2H2-type" evidence="13">
    <location>
        <begin position="386"/>
        <end position="413"/>
    </location>
</feature>
<dbReference type="FunFam" id="3.30.160.60:FF:000384">
    <property type="entry name" value="Zinc finger protein 550"/>
    <property type="match status" value="1"/>
</dbReference>
<dbReference type="SUPFAM" id="SSF109640">
    <property type="entry name" value="KRAB domain (Kruppel-associated box)"/>
    <property type="match status" value="1"/>
</dbReference>
<dbReference type="Gene3D" id="3.30.160.60">
    <property type="entry name" value="Classic Zinc Finger"/>
    <property type="match status" value="8"/>
</dbReference>
<evidence type="ECO:0000313" key="15">
    <source>
        <dbReference type="Proteomes" id="UP000694569"/>
    </source>
</evidence>
<proteinExistence type="inferred from homology"/>
<comment type="function">
    <text evidence="1">May be involved in transcriptional regulation.</text>
</comment>
<feature type="domain" description="C2H2-type" evidence="13">
    <location>
        <begin position="526"/>
        <end position="553"/>
    </location>
</feature>
<evidence type="ECO:0000256" key="11">
    <source>
        <dbReference type="ARBA" id="ARBA00023242"/>
    </source>
</evidence>
<feature type="domain" description="C2H2-type" evidence="13">
    <location>
        <begin position="358"/>
        <end position="385"/>
    </location>
</feature>
<comment type="similarity">
    <text evidence="3">Belongs to the krueppel C2H2-type zinc-finger protein family.</text>
</comment>
<dbReference type="InterPro" id="IPR036051">
    <property type="entry name" value="KRAB_dom_sf"/>
</dbReference>
<protein>
    <recommendedName>
        <fullName evidence="13">C2H2-type domain-containing protein</fullName>
    </recommendedName>
</protein>
<name>A0A8C5M852_9ANUR</name>
<dbReference type="OrthoDB" id="9902296at2759"/>
<dbReference type="Ensembl" id="ENSLLET00000010481.1">
    <property type="protein sequence ID" value="ENSLLEP00000010088.1"/>
    <property type="gene ID" value="ENSLLEG00000006421.1"/>
</dbReference>
<feature type="domain" description="C2H2-type" evidence="13">
    <location>
        <begin position="330"/>
        <end position="357"/>
    </location>
</feature>
<evidence type="ECO:0000256" key="9">
    <source>
        <dbReference type="ARBA" id="ARBA00023125"/>
    </source>
</evidence>
<evidence type="ECO:0000313" key="14">
    <source>
        <dbReference type="Ensembl" id="ENSLLEP00000010088.1"/>
    </source>
</evidence>
<sequence length="578" mass="65828">MIMNEKNPLTQRILDLTLEIINLLTGEHHIVVKIPCGRDDGDGSCHQVSEGYCRSHSTNTGPSALSLTIEKNNDQKILELTNKIMRLLTGEVSIKYEDITFNFSMEEWEFVEGHKDLYKDAMMGIDQPVISLDKPVSAEFHTPVPTPDFVAQTITNDGGNYLQNVEMTSQAISTPCTTQQPLAFEERPVTDIDFYRPLEPEHMEYSPIELLKEMALQEMATFTDPRVPAPILIESNNPDNLVILDTKPVLNLSESSKNIFMNSELIRRNSVHKESYVSSSETEKHLSFGSDLMEKNGGSEELYSSPDFGENVSYRPILFDFQSIKTEPLFFCPECGKQFTDGFALKIHRGTHVKQHTFKCSECGKGFATLKEHVKHKRLHLRTKQFKCLDCGRCFTQAAYLASHRQIHSEERPFKCAECNRCFTQAAHLASHRQIHSGERPFKCLECGEHFAWSSQLDSHKRAHTGERSFKCPQCDKCFPSTTQLRKHMHIHMAEKPFKCGDCGKCFAQVQNLELHKLIHAGVKPYKCSECGRGFTRASYLSAHIKIHTGQKPYKCHCCGRCFNRKSSFTRHQKVHGK</sequence>
<organism evidence="14 15">
    <name type="scientific">Leptobrachium leishanense</name>
    <name type="common">Leishan spiny toad</name>
    <dbReference type="NCBI Taxonomy" id="445787"/>
    <lineage>
        <taxon>Eukaryota</taxon>
        <taxon>Metazoa</taxon>
        <taxon>Chordata</taxon>
        <taxon>Craniata</taxon>
        <taxon>Vertebrata</taxon>
        <taxon>Euteleostomi</taxon>
        <taxon>Amphibia</taxon>
        <taxon>Batrachia</taxon>
        <taxon>Anura</taxon>
        <taxon>Pelobatoidea</taxon>
        <taxon>Megophryidae</taxon>
        <taxon>Leptobrachium</taxon>
    </lineage>
</organism>
<dbReference type="SMART" id="SM00355">
    <property type="entry name" value="ZnF_C2H2"/>
    <property type="match status" value="9"/>
</dbReference>